<dbReference type="OrthoDB" id="6132759at2759"/>
<dbReference type="EMBL" id="UYRR01004843">
    <property type="protein sequence ID" value="VDK21378.1"/>
    <property type="molecule type" value="Genomic_DNA"/>
</dbReference>
<organism evidence="15">
    <name type="scientific">Anisakis simplex</name>
    <name type="common">Herring worm</name>
    <dbReference type="NCBI Taxonomy" id="6269"/>
    <lineage>
        <taxon>Eukaryota</taxon>
        <taxon>Metazoa</taxon>
        <taxon>Ecdysozoa</taxon>
        <taxon>Nematoda</taxon>
        <taxon>Chromadorea</taxon>
        <taxon>Rhabditida</taxon>
        <taxon>Spirurina</taxon>
        <taxon>Ascaridomorpha</taxon>
        <taxon>Ascaridoidea</taxon>
        <taxon>Anisakidae</taxon>
        <taxon>Anisakis</taxon>
        <taxon>Anisakis simplex complex</taxon>
    </lineage>
</organism>
<dbReference type="GO" id="GO:0006814">
    <property type="term" value="P:sodium ion transport"/>
    <property type="evidence" value="ECO:0007669"/>
    <property type="project" value="UniProtKB-KW"/>
</dbReference>
<comment type="similarity">
    <text evidence="2 11">Belongs to the sodium:solute symporter (SSF) (TC 2.A.21) family.</text>
</comment>
<protein>
    <submittedName>
        <fullName evidence="15">Sodium-dependent multivitamin transporter (inferred by orthology to a human protein)</fullName>
    </submittedName>
</protein>
<name>A0A0M3J744_ANISI</name>
<evidence type="ECO:0000256" key="3">
    <source>
        <dbReference type="ARBA" id="ARBA00022448"/>
    </source>
</evidence>
<dbReference type="Proteomes" id="UP000267096">
    <property type="component" value="Unassembled WGS sequence"/>
</dbReference>
<evidence type="ECO:0000313" key="14">
    <source>
        <dbReference type="Proteomes" id="UP000267096"/>
    </source>
</evidence>
<comment type="subcellular location">
    <subcellularLocation>
        <location evidence="1">Cell membrane</location>
        <topology evidence="1">Multi-pass membrane protein</topology>
    </subcellularLocation>
</comment>
<dbReference type="GO" id="GO:0015293">
    <property type="term" value="F:symporter activity"/>
    <property type="evidence" value="ECO:0007669"/>
    <property type="project" value="TreeGrafter"/>
</dbReference>
<gene>
    <name evidence="13" type="ORF">ASIM_LOCUS3227</name>
</gene>
<keyword evidence="8" id="KW-0406">Ion transport</keyword>
<evidence type="ECO:0000256" key="8">
    <source>
        <dbReference type="ARBA" id="ARBA00023065"/>
    </source>
</evidence>
<dbReference type="InterPro" id="IPR038377">
    <property type="entry name" value="Na/Glc_symporter_sf"/>
</dbReference>
<evidence type="ECO:0000256" key="4">
    <source>
        <dbReference type="ARBA" id="ARBA00022475"/>
    </source>
</evidence>
<feature type="transmembrane region" description="Helical" evidence="12">
    <location>
        <begin position="52"/>
        <end position="76"/>
    </location>
</feature>
<evidence type="ECO:0000313" key="13">
    <source>
        <dbReference type="EMBL" id="VDK21378.1"/>
    </source>
</evidence>
<evidence type="ECO:0000256" key="10">
    <source>
        <dbReference type="ARBA" id="ARBA00023201"/>
    </source>
</evidence>
<dbReference type="InterPro" id="IPR051163">
    <property type="entry name" value="Sodium:Solute_Symporter_SSF"/>
</dbReference>
<keyword evidence="3" id="KW-0813">Transport</keyword>
<reference evidence="13 14" key="2">
    <citation type="submission" date="2018-11" db="EMBL/GenBank/DDBJ databases">
        <authorList>
            <consortium name="Pathogen Informatics"/>
        </authorList>
    </citation>
    <scope>NUCLEOTIDE SEQUENCE [LARGE SCALE GENOMIC DNA]</scope>
</reference>
<evidence type="ECO:0000256" key="11">
    <source>
        <dbReference type="RuleBase" id="RU362091"/>
    </source>
</evidence>
<evidence type="ECO:0000256" key="1">
    <source>
        <dbReference type="ARBA" id="ARBA00004651"/>
    </source>
</evidence>
<keyword evidence="14" id="KW-1185">Reference proteome</keyword>
<evidence type="ECO:0000313" key="15">
    <source>
        <dbReference type="WBParaSite" id="ASIM_0000338601-mRNA-1"/>
    </source>
</evidence>
<dbReference type="Gene3D" id="1.20.1730.10">
    <property type="entry name" value="Sodium/glucose cotransporter"/>
    <property type="match status" value="1"/>
</dbReference>
<feature type="transmembrane region" description="Helical" evidence="12">
    <location>
        <begin position="96"/>
        <end position="120"/>
    </location>
</feature>
<evidence type="ECO:0000256" key="6">
    <source>
        <dbReference type="ARBA" id="ARBA00022989"/>
    </source>
</evidence>
<evidence type="ECO:0000256" key="5">
    <source>
        <dbReference type="ARBA" id="ARBA00022692"/>
    </source>
</evidence>
<dbReference type="PROSITE" id="PS50283">
    <property type="entry name" value="NA_SOLUT_SYMP_3"/>
    <property type="match status" value="1"/>
</dbReference>
<feature type="transmembrane region" description="Helical" evidence="12">
    <location>
        <begin position="20"/>
        <end position="40"/>
    </location>
</feature>
<evidence type="ECO:0000256" key="12">
    <source>
        <dbReference type="SAM" id="Phobius"/>
    </source>
</evidence>
<dbReference type="GO" id="GO:0005886">
    <property type="term" value="C:plasma membrane"/>
    <property type="evidence" value="ECO:0007669"/>
    <property type="project" value="UniProtKB-SubCell"/>
</dbReference>
<keyword evidence="5 12" id="KW-0812">Transmembrane</keyword>
<evidence type="ECO:0000256" key="7">
    <source>
        <dbReference type="ARBA" id="ARBA00023053"/>
    </source>
</evidence>
<keyword evidence="6 12" id="KW-1133">Transmembrane helix</keyword>
<keyword evidence="9 12" id="KW-0472">Membrane</keyword>
<reference evidence="15" key="1">
    <citation type="submission" date="2017-02" db="UniProtKB">
        <authorList>
            <consortium name="WormBaseParasite"/>
        </authorList>
    </citation>
    <scope>IDENTIFICATION</scope>
</reference>
<evidence type="ECO:0000256" key="9">
    <source>
        <dbReference type="ARBA" id="ARBA00023136"/>
    </source>
</evidence>
<accession>A0A0M3J744</accession>
<dbReference type="PANTHER" id="PTHR42985:SF40">
    <property type="entry name" value="LD47995P-RELATED"/>
    <property type="match status" value="1"/>
</dbReference>
<dbReference type="WBParaSite" id="ASIM_0000338601-mRNA-1">
    <property type="protein sequence ID" value="ASIM_0000338601-mRNA-1"/>
    <property type="gene ID" value="ASIM_0000338601"/>
</dbReference>
<dbReference type="PANTHER" id="PTHR42985">
    <property type="entry name" value="SODIUM-COUPLED MONOCARBOXYLATE TRANSPORTER"/>
    <property type="match status" value="1"/>
</dbReference>
<proteinExistence type="inferred from homology"/>
<sequence>MAVVMYAPAVALVQVTKSTLWPFILGVGFVSTLYTTLGGIKAVIWTDALQGAFMYVGLFTLIIKGTIEVGGISKVFETSYETGRLTKAMARFSPTPFQVFFGFIPSQFFFHRLWMILLLINHRILVMRREFTFSCCHCESSLFCHRTRIALQ</sequence>
<keyword evidence="7" id="KW-0915">Sodium</keyword>
<keyword evidence="4" id="KW-1003">Cell membrane</keyword>
<evidence type="ECO:0000256" key="2">
    <source>
        <dbReference type="ARBA" id="ARBA00006434"/>
    </source>
</evidence>
<dbReference type="InterPro" id="IPR001734">
    <property type="entry name" value="Na/solute_symporter"/>
</dbReference>
<dbReference type="AlphaFoldDB" id="A0A0M3J744"/>
<dbReference type="Pfam" id="PF00474">
    <property type="entry name" value="SSF"/>
    <property type="match status" value="1"/>
</dbReference>
<keyword evidence="10" id="KW-0739">Sodium transport</keyword>